<protein>
    <submittedName>
        <fullName evidence="2">Uncharacterized protein</fullName>
    </submittedName>
</protein>
<evidence type="ECO:0000313" key="5">
    <source>
        <dbReference type="Proteomes" id="UP000639772"/>
    </source>
</evidence>
<dbReference type="AlphaFoldDB" id="A0A835PI78"/>
<reference evidence="4 5" key="1">
    <citation type="journal article" date="2020" name="Nat. Food">
        <title>A phased Vanilla planifolia genome enables genetic improvement of flavour and production.</title>
        <authorList>
            <person name="Hasing T."/>
            <person name="Tang H."/>
            <person name="Brym M."/>
            <person name="Khazi F."/>
            <person name="Huang T."/>
            <person name="Chambers A.H."/>
        </authorList>
    </citation>
    <scope>NUCLEOTIDE SEQUENCE [LARGE SCALE GENOMIC DNA]</scope>
    <source>
        <tissue evidence="2">Leaf</tissue>
    </source>
</reference>
<organism evidence="2 4">
    <name type="scientific">Vanilla planifolia</name>
    <name type="common">Vanilla</name>
    <dbReference type="NCBI Taxonomy" id="51239"/>
    <lineage>
        <taxon>Eukaryota</taxon>
        <taxon>Viridiplantae</taxon>
        <taxon>Streptophyta</taxon>
        <taxon>Embryophyta</taxon>
        <taxon>Tracheophyta</taxon>
        <taxon>Spermatophyta</taxon>
        <taxon>Magnoliopsida</taxon>
        <taxon>Liliopsida</taxon>
        <taxon>Asparagales</taxon>
        <taxon>Orchidaceae</taxon>
        <taxon>Vanilloideae</taxon>
        <taxon>Vanilleae</taxon>
        <taxon>Vanilla</taxon>
    </lineage>
</organism>
<feature type="region of interest" description="Disordered" evidence="1">
    <location>
        <begin position="80"/>
        <end position="114"/>
    </location>
</feature>
<sequence>MLCLVNGTEHHLGPTGGGRRTREVIHVSPTNGLARRSRPLCRMKTNATFLRLSRTGKAQSGRWRDTWEICCAENGKVSGIVRNRQPPSDAPCPKAAALNRGQMSPKEDLKLTQD</sequence>
<evidence type="ECO:0000313" key="4">
    <source>
        <dbReference type="Proteomes" id="UP000636800"/>
    </source>
</evidence>
<dbReference type="Proteomes" id="UP000636800">
    <property type="component" value="Unassembled WGS sequence"/>
</dbReference>
<dbReference type="EMBL" id="JADCNL010000014">
    <property type="protein sequence ID" value="KAG0453148.1"/>
    <property type="molecule type" value="Genomic_DNA"/>
</dbReference>
<feature type="compositionally biased region" description="Basic and acidic residues" evidence="1">
    <location>
        <begin position="105"/>
        <end position="114"/>
    </location>
</feature>
<proteinExistence type="predicted"/>
<keyword evidence="4" id="KW-1185">Reference proteome</keyword>
<evidence type="ECO:0000256" key="1">
    <source>
        <dbReference type="SAM" id="MobiDB-lite"/>
    </source>
</evidence>
<dbReference type="EMBL" id="JADCNM010000014">
    <property type="protein sequence ID" value="KAG0454199.1"/>
    <property type="molecule type" value="Genomic_DNA"/>
</dbReference>
<gene>
    <name evidence="3" type="ORF">HPP92_025503</name>
    <name evidence="2" type="ORF">HPP92_025812</name>
</gene>
<comment type="caution">
    <text evidence="2">The sequence shown here is derived from an EMBL/GenBank/DDBJ whole genome shotgun (WGS) entry which is preliminary data.</text>
</comment>
<evidence type="ECO:0000313" key="3">
    <source>
        <dbReference type="EMBL" id="KAG0454199.1"/>
    </source>
</evidence>
<accession>A0A835PI78</accession>
<dbReference type="Proteomes" id="UP000639772">
    <property type="component" value="Unassembled WGS sequence"/>
</dbReference>
<name>A0A835PI78_VANPL</name>
<evidence type="ECO:0000313" key="2">
    <source>
        <dbReference type="EMBL" id="KAG0453148.1"/>
    </source>
</evidence>